<feature type="region of interest" description="Disordered" evidence="1">
    <location>
        <begin position="327"/>
        <end position="373"/>
    </location>
</feature>
<feature type="chain" id="PRO_5025388089" evidence="2">
    <location>
        <begin position="19"/>
        <end position="592"/>
    </location>
</feature>
<reference evidence="3" key="1">
    <citation type="journal article" date="2020" name="Stud. Mycol.">
        <title>101 Dothideomycetes genomes: a test case for predicting lifestyles and emergence of pathogens.</title>
        <authorList>
            <person name="Haridas S."/>
            <person name="Albert R."/>
            <person name="Binder M."/>
            <person name="Bloem J."/>
            <person name="Labutti K."/>
            <person name="Salamov A."/>
            <person name="Andreopoulos B."/>
            <person name="Baker S."/>
            <person name="Barry K."/>
            <person name="Bills G."/>
            <person name="Bluhm B."/>
            <person name="Cannon C."/>
            <person name="Castanera R."/>
            <person name="Culley D."/>
            <person name="Daum C."/>
            <person name="Ezra D."/>
            <person name="Gonzalez J."/>
            <person name="Henrissat B."/>
            <person name="Kuo A."/>
            <person name="Liang C."/>
            <person name="Lipzen A."/>
            <person name="Lutzoni F."/>
            <person name="Magnuson J."/>
            <person name="Mondo S."/>
            <person name="Nolan M."/>
            <person name="Ohm R."/>
            <person name="Pangilinan J."/>
            <person name="Park H.-J."/>
            <person name="Ramirez L."/>
            <person name="Alfaro M."/>
            <person name="Sun H."/>
            <person name="Tritt A."/>
            <person name="Yoshinaga Y."/>
            <person name="Zwiers L.-H."/>
            <person name="Turgeon B."/>
            <person name="Goodwin S."/>
            <person name="Spatafora J."/>
            <person name="Crous P."/>
            <person name="Grigoriev I."/>
        </authorList>
    </citation>
    <scope>NUCLEOTIDE SEQUENCE</scope>
    <source>
        <strain evidence="3">CBS 122681</strain>
    </source>
</reference>
<protein>
    <submittedName>
        <fullName evidence="3">Uncharacterized protein</fullName>
    </submittedName>
</protein>
<evidence type="ECO:0000313" key="3">
    <source>
        <dbReference type="EMBL" id="KAF2647325.1"/>
    </source>
</evidence>
<dbReference type="OrthoDB" id="10615251at2759"/>
<feature type="signal peptide" evidence="2">
    <location>
        <begin position="1"/>
        <end position="18"/>
    </location>
</feature>
<keyword evidence="4" id="KW-1185">Reference proteome</keyword>
<accession>A0A6A6SHH9</accession>
<name>A0A6A6SHH9_9PLEO</name>
<sequence>MIPLRVFLLAICFTIAQSTPTPTEDSTVLQARSELTESAFGSYKSRPGLHSVPCFSCVLEECPQAQTYAANETIYTKCKFWGNETQYHESVDGCFIRGPNSEKQTADLDFYHHSTKREVAADPICDQDKAFRLPSATPTSLKQRAEPRATSTYVPAIVSPEHEQKCRQCADPLCVPDATLPKNSSIELECWTTSTMGPGEVISFPTYDNHWVMTKDGCYLALSEVKLLPPACSDVEDYDCHLEYCEPAPHYWAFVKDATLARKKPVNGSLPNQDLADTYIVDFDCWDYGDVVQGNNTWYKSQQVEYGNTDFWHWAWWPKASLSKFGGTGEPPQRCAPNATDPDDNRDSHHHRRSPNRSQRLPSRSAETSAVDHPHSRSVLNIYAAVNALDTRCRLGAKRIFGYDSLYQPGDSIEFFCFVYGSVVDGSNIWLKTTETTPCYVPRGYATLNGGSPISYCRDGGGDGQPPTTLTLDEVEHMEEEDKSPSVVQRAPVPQVTDPSLDPHKPWDDSCRRYSSTWEQVCYNHALACCVQRDPDITSTRWSCILQQSIDAWKAACHDLRTQTNCTIASDLGQQMEGCSGGDIYRDPTPGT</sequence>
<gene>
    <name evidence="3" type="ORF">K491DRAFT_685613</name>
</gene>
<dbReference type="EMBL" id="MU004634">
    <property type="protein sequence ID" value="KAF2647325.1"/>
    <property type="molecule type" value="Genomic_DNA"/>
</dbReference>
<organism evidence="3 4">
    <name type="scientific">Lophiostoma macrostomum CBS 122681</name>
    <dbReference type="NCBI Taxonomy" id="1314788"/>
    <lineage>
        <taxon>Eukaryota</taxon>
        <taxon>Fungi</taxon>
        <taxon>Dikarya</taxon>
        <taxon>Ascomycota</taxon>
        <taxon>Pezizomycotina</taxon>
        <taxon>Dothideomycetes</taxon>
        <taxon>Pleosporomycetidae</taxon>
        <taxon>Pleosporales</taxon>
        <taxon>Lophiostomataceae</taxon>
        <taxon>Lophiostoma</taxon>
    </lineage>
</organism>
<keyword evidence="2" id="KW-0732">Signal</keyword>
<feature type="region of interest" description="Disordered" evidence="1">
    <location>
        <begin position="479"/>
        <end position="504"/>
    </location>
</feature>
<dbReference type="Proteomes" id="UP000799324">
    <property type="component" value="Unassembled WGS sequence"/>
</dbReference>
<proteinExistence type="predicted"/>
<evidence type="ECO:0000313" key="4">
    <source>
        <dbReference type="Proteomes" id="UP000799324"/>
    </source>
</evidence>
<dbReference type="AlphaFoldDB" id="A0A6A6SHH9"/>
<evidence type="ECO:0000256" key="1">
    <source>
        <dbReference type="SAM" id="MobiDB-lite"/>
    </source>
</evidence>
<evidence type="ECO:0000256" key="2">
    <source>
        <dbReference type="SAM" id="SignalP"/>
    </source>
</evidence>
<feature type="compositionally biased region" description="Polar residues" evidence="1">
    <location>
        <begin position="356"/>
        <end position="368"/>
    </location>
</feature>